<sequence>MAAAAEEARLLAWLRGPAAPGGPELAAYVSELAALGLAELGREPARLAAERARVGAETRRLAFEHYRAFIRSAECTGRAGRGFGGIESRLGSLLERLPALQDACRCGTGTGHWERRVETGQEGPGMGRAALGS</sequence>
<reference evidence="9 10" key="1">
    <citation type="submission" date="2018-07" db="EMBL/GenBank/DDBJ databases">
        <title>A high quality draft genome assembly of the barn swallow (H. rustica rustica).</title>
        <authorList>
            <person name="Formenti G."/>
            <person name="Chiara M."/>
            <person name="Poveda L."/>
            <person name="Francoijs K.-J."/>
            <person name="Bonisoli-Alquati A."/>
            <person name="Canova L."/>
            <person name="Gianfranceschi L."/>
            <person name="Horner D.S."/>
            <person name="Saino N."/>
        </authorList>
    </citation>
    <scope>NUCLEOTIDE SEQUENCE [LARGE SCALE GENOMIC DNA]</scope>
    <source>
        <strain evidence="9">Chelidonia</strain>
        <tissue evidence="9">Blood</tissue>
    </source>
</reference>
<comment type="subcellular location">
    <subcellularLocation>
        <location evidence="1">Golgi apparatus membrane</location>
        <topology evidence="1">Peripheral membrane protein</topology>
    </subcellularLocation>
</comment>
<dbReference type="EMBL" id="QRBI01000116">
    <property type="protein sequence ID" value="RMC09390.1"/>
    <property type="molecule type" value="Genomic_DNA"/>
</dbReference>
<dbReference type="InterPro" id="IPR007255">
    <property type="entry name" value="COG8"/>
</dbReference>
<dbReference type="GO" id="GO:0000139">
    <property type="term" value="C:Golgi membrane"/>
    <property type="evidence" value="ECO:0007669"/>
    <property type="project" value="UniProtKB-SubCell"/>
</dbReference>
<evidence type="ECO:0000256" key="8">
    <source>
        <dbReference type="ARBA" id="ARBA00031347"/>
    </source>
</evidence>
<dbReference type="Proteomes" id="UP000269221">
    <property type="component" value="Unassembled WGS sequence"/>
</dbReference>
<comment type="similarity">
    <text evidence="2">Belongs to the COG8 family.</text>
</comment>
<evidence type="ECO:0000313" key="9">
    <source>
        <dbReference type="EMBL" id="RMC09390.1"/>
    </source>
</evidence>
<accession>A0A3M0KE92</accession>
<proteinExistence type="inferred from homology"/>
<keyword evidence="6" id="KW-0333">Golgi apparatus</keyword>
<evidence type="ECO:0000256" key="2">
    <source>
        <dbReference type="ARBA" id="ARBA00006419"/>
    </source>
</evidence>
<dbReference type="PANTHER" id="PTHR21311">
    <property type="entry name" value="CONSERVED OLIGOMERIC GOLGI COMPLEX COMPONENT 8"/>
    <property type="match status" value="1"/>
</dbReference>
<organism evidence="9 10">
    <name type="scientific">Hirundo rustica rustica</name>
    <dbReference type="NCBI Taxonomy" id="333673"/>
    <lineage>
        <taxon>Eukaryota</taxon>
        <taxon>Metazoa</taxon>
        <taxon>Chordata</taxon>
        <taxon>Craniata</taxon>
        <taxon>Vertebrata</taxon>
        <taxon>Euteleostomi</taxon>
        <taxon>Archelosauria</taxon>
        <taxon>Archosauria</taxon>
        <taxon>Dinosauria</taxon>
        <taxon>Saurischia</taxon>
        <taxon>Theropoda</taxon>
        <taxon>Coelurosauria</taxon>
        <taxon>Aves</taxon>
        <taxon>Neognathae</taxon>
        <taxon>Neoaves</taxon>
        <taxon>Telluraves</taxon>
        <taxon>Australaves</taxon>
        <taxon>Passeriformes</taxon>
        <taxon>Sylvioidea</taxon>
        <taxon>Hirundinidae</taxon>
        <taxon>Hirundo</taxon>
    </lineage>
</organism>
<protein>
    <recommendedName>
        <fullName evidence="3">Conserved oligomeric Golgi complex subunit 8</fullName>
    </recommendedName>
    <alternativeName>
        <fullName evidence="8">Component of oligomeric Golgi complex 8</fullName>
    </alternativeName>
</protein>
<dbReference type="GO" id="GO:0006891">
    <property type="term" value="P:intra-Golgi vesicle-mediated transport"/>
    <property type="evidence" value="ECO:0007669"/>
    <property type="project" value="TreeGrafter"/>
</dbReference>
<evidence type="ECO:0000256" key="4">
    <source>
        <dbReference type="ARBA" id="ARBA00022448"/>
    </source>
</evidence>
<dbReference type="STRING" id="333673.A0A3M0KE92"/>
<name>A0A3M0KE92_HIRRU</name>
<dbReference type="GO" id="GO:0017119">
    <property type="term" value="C:Golgi transport complex"/>
    <property type="evidence" value="ECO:0007669"/>
    <property type="project" value="InterPro"/>
</dbReference>
<keyword evidence="7" id="KW-0472">Membrane</keyword>
<dbReference type="Pfam" id="PF04124">
    <property type="entry name" value="Dor1"/>
    <property type="match status" value="1"/>
</dbReference>
<evidence type="ECO:0000256" key="3">
    <source>
        <dbReference type="ARBA" id="ARBA00020983"/>
    </source>
</evidence>
<comment type="caution">
    <text evidence="9">The sequence shown here is derived from an EMBL/GenBank/DDBJ whole genome shotgun (WGS) entry which is preliminary data.</text>
</comment>
<dbReference type="AlphaFoldDB" id="A0A3M0KE92"/>
<evidence type="ECO:0000256" key="6">
    <source>
        <dbReference type="ARBA" id="ARBA00023034"/>
    </source>
</evidence>
<gene>
    <name evidence="9" type="ORF">DUI87_14398</name>
</gene>
<dbReference type="PANTHER" id="PTHR21311:SF0">
    <property type="entry name" value="CONSERVED OLIGOMERIC GOLGI COMPLEX SUBUNIT 8"/>
    <property type="match status" value="1"/>
</dbReference>
<evidence type="ECO:0000256" key="5">
    <source>
        <dbReference type="ARBA" id="ARBA00022927"/>
    </source>
</evidence>
<keyword evidence="10" id="KW-1185">Reference proteome</keyword>
<keyword evidence="4" id="KW-0813">Transport</keyword>
<keyword evidence="5" id="KW-0653">Protein transport</keyword>
<dbReference type="GO" id="GO:0015031">
    <property type="term" value="P:protein transport"/>
    <property type="evidence" value="ECO:0007669"/>
    <property type="project" value="UniProtKB-KW"/>
</dbReference>
<evidence type="ECO:0000313" key="10">
    <source>
        <dbReference type="Proteomes" id="UP000269221"/>
    </source>
</evidence>
<evidence type="ECO:0000256" key="7">
    <source>
        <dbReference type="ARBA" id="ARBA00023136"/>
    </source>
</evidence>
<evidence type="ECO:0000256" key="1">
    <source>
        <dbReference type="ARBA" id="ARBA00004395"/>
    </source>
</evidence>